<dbReference type="InterPro" id="IPR036390">
    <property type="entry name" value="WH_DNA-bd_sf"/>
</dbReference>
<comment type="caution">
    <text evidence="6">The sequence shown here is derived from an EMBL/GenBank/DDBJ whole genome shotgun (WGS) entry which is preliminary data.</text>
</comment>
<dbReference type="InterPro" id="IPR000847">
    <property type="entry name" value="LysR_HTH_N"/>
</dbReference>
<dbReference type="InterPro" id="IPR050950">
    <property type="entry name" value="HTH-type_LysR_regulators"/>
</dbReference>
<dbReference type="PANTHER" id="PTHR30419">
    <property type="entry name" value="HTH-TYPE TRANSCRIPTIONAL REGULATOR YBHD"/>
    <property type="match status" value="1"/>
</dbReference>
<dbReference type="RefSeq" id="WP_130357805.1">
    <property type="nucleotide sequence ID" value="NZ_SGXC01000001.1"/>
</dbReference>
<sequence length="298" mass="32696">MLQPQALRYFAEVVRTGSLRRASELFFVAPSAISRQIVNLEQELGAPLFERSPRGMLPTEAGSMLFEFVCDSDHRIERIRSDLHDLTDLRRGTVRLAVIEAVTGDFLPGLMTRFSAAYPGIDFQVEVCGTHQIADRVVDESAEIGLAFDVLSREDLVLQGRLAQPLQVICRPSHPLARRKSLRMTDLAGERMVLPDETFGTRYLIDHAAARAGVALSVHCVANSLQLLKTLVAGSDVISCMPPLTFAHEEAAGLLAGVPVSDKSCRQASLDIITARHHKLSAAARAFLEPLLEMCKGR</sequence>
<proteinExistence type="inferred from homology"/>
<accession>A0A4Q7NND7</accession>
<dbReference type="Gene3D" id="1.10.10.10">
    <property type="entry name" value="Winged helix-like DNA-binding domain superfamily/Winged helix DNA-binding domain"/>
    <property type="match status" value="1"/>
</dbReference>
<evidence type="ECO:0000313" key="6">
    <source>
        <dbReference type="EMBL" id="RZS86741.1"/>
    </source>
</evidence>
<feature type="domain" description="HTH lysR-type" evidence="5">
    <location>
        <begin position="2"/>
        <end position="59"/>
    </location>
</feature>
<dbReference type="PANTHER" id="PTHR30419:SF8">
    <property type="entry name" value="NITROGEN ASSIMILATION TRANSCRIPTIONAL ACTIVATOR-RELATED"/>
    <property type="match status" value="1"/>
</dbReference>
<evidence type="ECO:0000259" key="5">
    <source>
        <dbReference type="PROSITE" id="PS50931"/>
    </source>
</evidence>
<dbReference type="EMBL" id="SGXC01000001">
    <property type="protein sequence ID" value="RZS86741.1"/>
    <property type="molecule type" value="Genomic_DNA"/>
</dbReference>
<dbReference type="SUPFAM" id="SSF53850">
    <property type="entry name" value="Periplasmic binding protein-like II"/>
    <property type="match status" value="1"/>
</dbReference>
<dbReference type="GO" id="GO:0003700">
    <property type="term" value="F:DNA-binding transcription factor activity"/>
    <property type="evidence" value="ECO:0007669"/>
    <property type="project" value="InterPro"/>
</dbReference>
<dbReference type="PROSITE" id="PS50931">
    <property type="entry name" value="HTH_LYSR"/>
    <property type="match status" value="1"/>
</dbReference>
<dbReference type="InterPro" id="IPR005119">
    <property type="entry name" value="LysR_subst-bd"/>
</dbReference>
<evidence type="ECO:0000256" key="3">
    <source>
        <dbReference type="ARBA" id="ARBA00023125"/>
    </source>
</evidence>
<comment type="similarity">
    <text evidence="1">Belongs to the LysR transcriptional regulatory family.</text>
</comment>
<dbReference type="Pfam" id="PF00126">
    <property type="entry name" value="HTH_1"/>
    <property type="match status" value="1"/>
</dbReference>
<evidence type="ECO:0000256" key="2">
    <source>
        <dbReference type="ARBA" id="ARBA00023015"/>
    </source>
</evidence>
<keyword evidence="7" id="KW-1185">Reference proteome</keyword>
<dbReference type="GO" id="GO:0003677">
    <property type="term" value="F:DNA binding"/>
    <property type="evidence" value="ECO:0007669"/>
    <property type="project" value="UniProtKB-KW"/>
</dbReference>
<dbReference type="Proteomes" id="UP000292445">
    <property type="component" value="Unassembled WGS sequence"/>
</dbReference>
<dbReference type="InterPro" id="IPR036388">
    <property type="entry name" value="WH-like_DNA-bd_sf"/>
</dbReference>
<evidence type="ECO:0000313" key="7">
    <source>
        <dbReference type="Proteomes" id="UP000292445"/>
    </source>
</evidence>
<dbReference type="OrthoDB" id="8839922at2"/>
<keyword evidence="4" id="KW-0804">Transcription</keyword>
<dbReference type="GO" id="GO:0005829">
    <property type="term" value="C:cytosol"/>
    <property type="evidence" value="ECO:0007669"/>
    <property type="project" value="TreeGrafter"/>
</dbReference>
<gene>
    <name evidence="6" type="ORF">EV675_2790</name>
</gene>
<organism evidence="6 7">
    <name type="scientific">Pigmentiphaga kullae</name>
    <dbReference type="NCBI Taxonomy" id="151784"/>
    <lineage>
        <taxon>Bacteria</taxon>
        <taxon>Pseudomonadati</taxon>
        <taxon>Pseudomonadota</taxon>
        <taxon>Betaproteobacteria</taxon>
        <taxon>Burkholderiales</taxon>
        <taxon>Alcaligenaceae</taxon>
        <taxon>Pigmentiphaga</taxon>
    </lineage>
</organism>
<reference evidence="6 7" key="1">
    <citation type="submission" date="2019-02" db="EMBL/GenBank/DDBJ databases">
        <title>Genomic Encyclopedia of Type Strains, Phase IV (KMG-IV): sequencing the most valuable type-strain genomes for metagenomic binning, comparative biology and taxonomic classification.</title>
        <authorList>
            <person name="Goeker M."/>
        </authorList>
    </citation>
    <scope>NUCLEOTIDE SEQUENCE [LARGE SCALE GENOMIC DNA]</scope>
    <source>
        <strain evidence="6 7">K24</strain>
    </source>
</reference>
<keyword evidence="2" id="KW-0805">Transcription regulation</keyword>
<protein>
    <submittedName>
        <fullName evidence="6">DNA-binding transcriptional LysR family regulator</fullName>
    </submittedName>
</protein>
<name>A0A4Q7NND7_9BURK</name>
<dbReference type="AlphaFoldDB" id="A0A4Q7NND7"/>
<evidence type="ECO:0000256" key="4">
    <source>
        <dbReference type="ARBA" id="ARBA00023163"/>
    </source>
</evidence>
<keyword evidence="3 6" id="KW-0238">DNA-binding</keyword>
<dbReference type="Pfam" id="PF03466">
    <property type="entry name" value="LysR_substrate"/>
    <property type="match status" value="1"/>
</dbReference>
<dbReference type="SUPFAM" id="SSF46785">
    <property type="entry name" value="Winged helix' DNA-binding domain"/>
    <property type="match status" value="1"/>
</dbReference>
<evidence type="ECO:0000256" key="1">
    <source>
        <dbReference type="ARBA" id="ARBA00009437"/>
    </source>
</evidence>
<dbReference type="Gene3D" id="3.40.190.290">
    <property type="match status" value="1"/>
</dbReference>